<dbReference type="KEGG" id="anf:AQPE_2013"/>
<dbReference type="RefSeq" id="WP_318350817.1">
    <property type="nucleotide sequence ID" value="NZ_AP018694.1"/>
</dbReference>
<keyword evidence="2" id="KW-1185">Reference proteome</keyword>
<gene>
    <name evidence="1" type="ORF">AQPE_2013</name>
</gene>
<dbReference type="AlphaFoldDB" id="A0A5K7S958"/>
<accession>A0A5K7S958</accession>
<proteinExistence type="predicted"/>
<evidence type="ECO:0000313" key="2">
    <source>
        <dbReference type="Proteomes" id="UP001193389"/>
    </source>
</evidence>
<organism evidence="1 2">
    <name type="scientific">Aquipluma nitroreducens</name>
    <dbReference type="NCBI Taxonomy" id="2010828"/>
    <lineage>
        <taxon>Bacteria</taxon>
        <taxon>Pseudomonadati</taxon>
        <taxon>Bacteroidota</taxon>
        <taxon>Bacteroidia</taxon>
        <taxon>Marinilabiliales</taxon>
        <taxon>Prolixibacteraceae</taxon>
        <taxon>Aquipluma</taxon>
    </lineage>
</organism>
<dbReference type="Proteomes" id="UP001193389">
    <property type="component" value="Chromosome"/>
</dbReference>
<reference evidence="1" key="1">
    <citation type="journal article" date="2020" name="Int. J. Syst. Evol. Microbiol.">
        <title>Aquipluma nitroreducens gen. nov. sp. nov., a novel facultatively anaerobic bacterium isolated from a freshwater lake.</title>
        <authorList>
            <person name="Watanabe M."/>
            <person name="Kojima H."/>
            <person name="Fukui M."/>
        </authorList>
    </citation>
    <scope>NUCLEOTIDE SEQUENCE</scope>
    <source>
        <strain evidence="1">MeG22</strain>
    </source>
</reference>
<sequence>MIWVIVIFIIGYILIKYFLALNKDNNDLQGKTLDDKFHFIVDEINESAFNGNGHVTYIDKREFNLYEVGQNQIVKFHYSSGHLSIIWKYKYFQKEVILERQFNDVRNLSIFDQQRIAKAMITEMTIVVENHKANVLNDI</sequence>
<protein>
    <submittedName>
        <fullName evidence="1">Uncharacterized protein</fullName>
    </submittedName>
</protein>
<dbReference type="EMBL" id="AP018694">
    <property type="protein sequence ID" value="BBE17854.1"/>
    <property type="molecule type" value="Genomic_DNA"/>
</dbReference>
<evidence type="ECO:0000313" key="1">
    <source>
        <dbReference type="EMBL" id="BBE17854.1"/>
    </source>
</evidence>
<name>A0A5K7S958_9BACT</name>